<dbReference type="InterPro" id="IPR012336">
    <property type="entry name" value="Thioredoxin-like_fold"/>
</dbReference>
<evidence type="ECO:0000256" key="3">
    <source>
        <dbReference type="ARBA" id="ARBA00023002"/>
    </source>
</evidence>
<evidence type="ECO:0000313" key="8">
    <source>
        <dbReference type="EMBL" id="KKW33398.1"/>
    </source>
</evidence>
<dbReference type="PANTHER" id="PTHR13887:SF14">
    <property type="entry name" value="DISULFIDE BOND FORMATION PROTEIN D"/>
    <property type="match status" value="1"/>
</dbReference>
<dbReference type="GO" id="GO:0016491">
    <property type="term" value="F:oxidoreductase activity"/>
    <property type="evidence" value="ECO:0007669"/>
    <property type="project" value="UniProtKB-KW"/>
</dbReference>
<sequence length="245" mass="27293">MEAEASIHRRRGLIATIATLVVLVLLGVFVVRVVYYANLIRSGEFDSSSLSFTTAYTVSRALASQPVEDGVFDLETTDDPSLGSSSAQVTIVEFADFGCPYSQESSFVVRELALQYPEDVRFVYRDFPLSDIHPIAQKAAEAGECAQDQGKFWEYHDKLYQNQNDLTEDRLVEFAAELNMNVYQFESCVTSGRYANEVLEDYQVGVEAGVRGTPTFFINGNRIAGAIPKDILDAIIQSILNREEE</sequence>
<keyword evidence="5" id="KW-0676">Redox-active center</keyword>
<gene>
    <name evidence="8" type="ORF">UY76_C0003G0003</name>
</gene>
<comment type="similarity">
    <text evidence="1">Belongs to the thioredoxin family. DsbA subfamily.</text>
</comment>
<feature type="domain" description="Thioredoxin" evidence="7">
    <location>
        <begin position="53"/>
        <end position="241"/>
    </location>
</feature>
<dbReference type="Gene3D" id="3.40.30.10">
    <property type="entry name" value="Glutaredoxin"/>
    <property type="match status" value="1"/>
</dbReference>
<keyword evidence="6" id="KW-0472">Membrane</keyword>
<evidence type="ECO:0000256" key="4">
    <source>
        <dbReference type="ARBA" id="ARBA00023157"/>
    </source>
</evidence>
<reference evidence="8 9" key="1">
    <citation type="journal article" date="2015" name="Nature">
        <title>rRNA introns, odd ribosomes, and small enigmatic genomes across a large radiation of phyla.</title>
        <authorList>
            <person name="Brown C.T."/>
            <person name="Hug L.A."/>
            <person name="Thomas B.C."/>
            <person name="Sharon I."/>
            <person name="Castelle C.J."/>
            <person name="Singh A."/>
            <person name="Wilkins M.J."/>
            <person name="Williams K.H."/>
            <person name="Banfield J.F."/>
        </authorList>
    </citation>
    <scope>NUCLEOTIDE SEQUENCE [LARGE SCALE GENOMIC DNA]</scope>
</reference>
<keyword evidence="2" id="KW-0732">Signal</keyword>
<dbReference type="SUPFAM" id="SSF52833">
    <property type="entry name" value="Thioredoxin-like"/>
    <property type="match status" value="1"/>
</dbReference>
<keyword evidence="6" id="KW-0812">Transmembrane</keyword>
<comment type="caution">
    <text evidence="8">The sequence shown here is derived from an EMBL/GenBank/DDBJ whole genome shotgun (WGS) entry which is preliminary data.</text>
</comment>
<keyword evidence="3" id="KW-0560">Oxidoreductase</keyword>
<evidence type="ECO:0000256" key="1">
    <source>
        <dbReference type="ARBA" id="ARBA00005791"/>
    </source>
</evidence>
<evidence type="ECO:0000256" key="6">
    <source>
        <dbReference type="SAM" id="Phobius"/>
    </source>
</evidence>
<dbReference type="Pfam" id="PF13462">
    <property type="entry name" value="Thioredoxin_4"/>
    <property type="match status" value="1"/>
</dbReference>
<name>A0A0G1XQ67_9BACT</name>
<keyword evidence="4" id="KW-1015">Disulfide bond</keyword>
<evidence type="ECO:0000256" key="5">
    <source>
        <dbReference type="ARBA" id="ARBA00023284"/>
    </source>
</evidence>
<feature type="transmembrane region" description="Helical" evidence="6">
    <location>
        <begin position="12"/>
        <end position="35"/>
    </location>
</feature>
<evidence type="ECO:0000256" key="2">
    <source>
        <dbReference type="ARBA" id="ARBA00022729"/>
    </source>
</evidence>
<evidence type="ECO:0000313" key="9">
    <source>
        <dbReference type="Proteomes" id="UP000034054"/>
    </source>
</evidence>
<protein>
    <submittedName>
        <fullName evidence="8">DSBA oxidoreductase</fullName>
    </submittedName>
</protein>
<dbReference type="InterPro" id="IPR013766">
    <property type="entry name" value="Thioredoxin_domain"/>
</dbReference>
<proteinExistence type="inferred from homology"/>
<evidence type="ECO:0000259" key="7">
    <source>
        <dbReference type="PROSITE" id="PS51352"/>
    </source>
</evidence>
<dbReference type="PROSITE" id="PS51352">
    <property type="entry name" value="THIOREDOXIN_2"/>
    <property type="match status" value="1"/>
</dbReference>
<organism evidence="8 9">
    <name type="scientific">Candidatus Uhrbacteria bacterium GW2011_GWA2_52_8d</name>
    <dbReference type="NCBI Taxonomy" id="1618979"/>
    <lineage>
        <taxon>Bacteria</taxon>
        <taxon>Candidatus Uhriibacteriota</taxon>
    </lineage>
</organism>
<dbReference type="EMBL" id="LCRH01000003">
    <property type="protein sequence ID" value="KKW33398.1"/>
    <property type="molecule type" value="Genomic_DNA"/>
</dbReference>
<keyword evidence="6" id="KW-1133">Transmembrane helix</keyword>
<dbReference type="AlphaFoldDB" id="A0A0G1XQ67"/>
<dbReference type="InterPro" id="IPR036249">
    <property type="entry name" value="Thioredoxin-like_sf"/>
</dbReference>
<accession>A0A0G1XQ67</accession>
<dbReference type="PANTHER" id="PTHR13887">
    <property type="entry name" value="GLUTATHIONE S-TRANSFERASE KAPPA"/>
    <property type="match status" value="1"/>
</dbReference>
<dbReference type="Proteomes" id="UP000034054">
    <property type="component" value="Unassembled WGS sequence"/>
</dbReference>